<name>A0A917KAX1_9BACL</name>
<comment type="pathway">
    <text evidence="12">Carbohydrate metabolism; D-ribose degradation; D-ribose 5-phosphate from beta-D-ribopyranose: step 2/2.</text>
</comment>
<dbReference type="RefSeq" id="WP_229776460.1">
    <property type="nucleotide sequence ID" value="NZ_BMOY01000013.1"/>
</dbReference>
<comment type="subunit">
    <text evidence="12">Homodimer.</text>
</comment>
<feature type="active site" description="Proton acceptor" evidence="12">
    <location>
        <position position="257"/>
    </location>
</feature>
<organism evidence="14 15">
    <name type="scientific">Alicyclobacillus cellulosilyticus</name>
    <dbReference type="NCBI Taxonomy" id="1003997"/>
    <lineage>
        <taxon>Bacteria</taxon>
        <taxon>Bacillati</taxon>
        <taxon>Bacillota</taxon>
        <taxon>Bacilli</taxon>
        <taxon>Bacillales</taxon>
        <taxon>Alicyclobacillaceae</taxon>
        <taxon>Alicyclobacillus</taxon>
    </lineage>
</organism>
<accession>A0A917KAX1</accession>
<reference evidence="14" key="1">
    <citation type="journal article" date="2014" name="Int. J. Syst. Evol. Microbiol.">
        <title>Complete genome sequence of Corynebacterium casei LMG S-19264T (=DSM 44701T), isolated from a smear-ripened cheese.</title>
        <authorList>
            <consortium name="US DOE Joint Genome Institute (JGI-PGF)"/>
            <person name="Walter F."/>
            <person name="Albersmeier A."/>
            <person name="Kalinowski J."/>
            <person name="Ruckert C."/>
        </authorList>
    </citation>
    <scope>NUCLEOTIDE SEQUENCE</scope>
    <source>
        <strain evidence="14">JCM 18487</strain>
    </source>
</reference>
<dbReference type="GO" id="GO:0046872">
    <property type="term" value="F:metal ion binding"/>
    <property type="evidence" value="ECO:0007669"/>
    <property type="project" value="UniProtKB-KW"/>
</dbReference>
<feature type="binding site" evidence="12">
    <location>
        <begin position="44"/>
        <end position="48"/>
    </location>
    <ligand>
        <name>substrate</name>
    </ligand>
</feature>
<dbReference type="InterPro" id="IPR011877">
    <property type="entry name" value="Ribokinase"/>
</dbReference>
<evidence type="ECO:0000259" key="13">
    <source>
        <dbReference type="Pfam" id="PF00294"/>
    </source>
</evidence>
<dbReference type="Gene3D" id="3.40.1190.20">
    <property type="match status" value="1"/>
</dbReference>
<evidence type="ECO:0000256" key="3">
    <source>
        <dbReference type="ARBA" id="ARBA00016943"/>
    </source>
</evidence>
<evidence type="ECO:0000256" key="1">
    <source>
        <dbReference type="ARBA" id="ARBA00005380"/>
    </source>
</evidence>
<feature type="binding site" evidence="12">
    <location>
        <begin position="16"/>
        <end position="18"/>
    </location>
    <ligand>
        <name>substrate</name>
    </ligand>
</feature>
<evidence type="ECO:0000313" key="14">
    <source>
        <dbReference type="EMBL" id="GGJ03537.1"/>
    </source>
</evidence>
<feature type="binding site" evidence="12">
    <location>
        <begin position="224"/>
        <end position="229"/>
    </location>
    <ligand>
        <name>ATP</name>
        <dbReference type="ChEBI" id="CHEBI:30616"/>
    </ligand>
</feature>
<comment type="similarity">
    <text evidence="12">Belongs to the carbohydrate kinase PfkB family. Ribokinase subfamily.</text>
</comment>
<feature type="binding site" evidence="12">
    <location>
        <position position="253"/>
    </location>
    <ligand>
        <name>K(+)</name>
        <dbReference type="ChEBI" id="CHEBI:29103"/>
    </ligand>
</feature>
<keyword evidence="7 12" id="KW-0418">Kinase</keyword>
<feature type="binding site" evidence="12">
    <location>
        <position position="188"/>
    </location>
    <ligand>
        <name>ATP</name>
        <dbReference type="ChEBI" id="CHEBI:30616"/>
    </ligand>
</feature>
<evidence type="ECO:0000256" key="6">
    <source>
        <dbReference type="ARBA" id="ARBA00022741"/>
    </source>
</evidence>
<comment type="similarity">
    <text evidence="1">Belongs to the carbohydrate kinase pfkB family.</text>
</comment>
<dbReference type="SUPFAM" id="SSF53613">
    <property type="entry name" value="Ribokinase-like"/>
    <property type="match status" value="1"/>
</dbReference>
<feature type="domain" description="Carbohydrate kinase PfkB" evidence="13">
    <location>
        <begin position="6"/>
        <end position="299"/>
    </location>
</feature>
<evidence type="ECO:0000256" key="5">
    <source>
        <dbReference type="ARBA" id="ARBA00022723"/>
    </source>
</evidence>
<evidence type="ECO:0000256" key="4">
    <source>
        <dbReference type="ARBA" id="ARBA00022679"/>
    </source>
</evidence>
<feature type="binding site" evidence="12">
    <location>
        <position position="287"/>
    </location>
    <ligand>
        <name>K(+)</name>
        <dbReference type="ChEBI" id="CHEBI:29103"/>
    </ligand>
</feature>
<dbReference type="InterPro" id="IPR029056">
    <property type="entry name" value="Ribokinase-like"/>
</dbReference>
<dbReference type="AlphaFoldDB" id="A0A917KAX1"/>
<proteinExistence type="inferred from homology"/>
<gene>
    <name evidence="12 14" type="primary">rbsK</name>
    <name evidence="14" type="ORF">GCM10010885_11040</name>
</gene>
<evidence type="ECO:0000256" key="2">
    <source>
        <dbReference type="ARBA" id="ARBA00012035"/>
    </source>
</evidence>
<evidence type="ECO:0000256" key="7">
    <source>
        <dbReference type="ARBA" id="ARBA00022777"/>
    </source>
</evidence>
<evidence type="ECO:0000256" key="11">
    <source>
        <dbReference type="ARBA" id="ARBA00023277"/>
    </source>
</evidence>
<dbReference type="NCBIfam" id="TIGR02152">
    <property type="entry name" value="D_ribokin_bact"/>
    <property type="match status" value="1"/>
</dbReference>
<dbReference type="GO" id="GO:0004747">
    <property type="term" value="F:ribokinase activity"/>
    <property type="evidence" value="ECO:0007669"/>
    <property type="project" value="UniProtKB-UniRule"/>
</dbReference>
<dbReference type="GO" id="GO:0005829">
    <property type="term" value="C:cytosol"/>
    <property type="evidence" value="ECO:0007669"/>
    <property type="project" value="TreeGrafter"/>
</dbReference>
<dbReference type="InterPro" id="IPR002139">
    <property type="entry name" value="Ribo/fructo_kinase"/>
</dbReference>
<dbReference type="GO" id="GO:0019303">
    <property type="term" value="P:D-ribose catabolic process"/>
    <property type="evidence" value="ECO:0007669"/>
    <property type="project" value="UniProtKB-UniRule"/>
</dbReference>
<keyword evidence="6 12" id="KW-0547">Nucleotide-binding</keyword>
<evidence type="ECO:0000256" key="9">
    <source>
        <dbReference type="ARBA" id="ARBA00022842"/>
    </source>
</evidence>
<comment type="caution">
    <text evidence="12">Lacks conserved residue(s) required for the propagation of feature annotation.</text>
</comment>
<feature type="binding site" evidence="12">
    <location>
        <position position="144"/>
    </location>
    <ligand>
        <name>substrate</name>
    </ligand>
</feature>
<dbReference type="EC" id="2.7.1.15" evidence="2 12"/>
<evidence type="ECO:0000256" key="10">
    <source>
        <dbReference type="ARBA" id="ARBA00022958"/>
    </source>
</evidence>
<sequence length="315" mass="31982">MANVGMANVMVIGSINMDVVNRVHRHPRPGETVHGLGTSYHPGGKGANQAVAAARADARVTMVGAVGTDGFGDELITNLQRAGVDTAAVLRKEGTSGLAFIDVDDAGENLIILSAGANGKLSPSDLVAARPLFAGADIVLLQNEIPWETTRAAIAAAHDAGVRVCLNPAPAFAVPADVLPLLHLLAVNETEAEAVSGVKVTDDARAAEAAAQLVAAGAEAVLLTLGGDGVLYRDRGGRSIRLPAYPVDVVDTTGAGDTFIGAFAAEWVRTGDVAAALHFAAAAAAISVTRPGAQASIPARAEIEAFLAVQRGGRT</sequence>
<comment type="caution">
    <text evidence="14">The sequence shown here is derived from an EMBL/GenBank/DDBJ whole genome shotgun (WGS) entry which is preliminary data.</text>
</comment>
<keyword evidence="9 12" id="KW-0460">Magnesium</keyword>
<feature type="binding site" evidence="12">
    <location>
        <position position="296"/>
    </location>
    <ligand>
        <name>K(+)</name>
        <dbReference type="ChEBI" id="CHEBI:29103"/>
    </ligand>
</feature>
<keyword evidence="5 12" id="KW-0479">Metal-binding</keyword>
<comment type="catalytic activity">
    <reaction evidence="12">
        <text>D-ribose + ATP = D-ribose 5-phosphate + ADP + H(+)</text>
        <dbReference type="Rhea" id="RHEA:13697"/>
        <dbReference type="ChEBI" id="CHEBI:15378"/>
        <dbReference type="ChEBI" id="CHEBI:30616"/>
        <dbReference type="ChEBI" id="CHEBI:47013"/>
        <dbReference type="ChEBI" id="CHEBI:78346"/>
        <dbReference type="ChEBI" id="CHEBI:456216"/>
        <dbReference type="EC" id="2.7.1.15"/>
    </reaction>
</comment>
<keyword evidence="4 12" id="KW-0808">Transferase</keyword>
<reference evidence="14" key="2">
    <citation type="submission" date="2020-09" db="EMBL/GenBank/DDBJ databases">
        <authorList>
            <person name="Sun Q."/>
            <person name="Ohkuma M."/>
        </authorList>
    </citation>
    <scope>NUCLEOTIDE SEQUENCE</scope>
    <source>
        <strain evidence="14">JCM 18487</strain>
    </source>
</reference>
<comment type="function">
    <text evidence="12">Catalyzes the phosphorylation of ribose at O-5 in a reaction requiring ATP and magnesium. The resulting D-ribose-5-phosphate can then be used either for sythesis of nucleotides, histidine, and tryptophan, or as a component of the pentose phosphate pathway.</text>
</comment>
<keyword evidence="15" id="KW-1185">Reference proteome</keyword>
<dbReference type="InterPro" id="IPR002173">
    <property type="entry name" value="Carboh/pur_kinase_PfkB_CS"/>
</dbReference>
<keyword evidence="8 12" id="KW-0067">ATP-binding</keyword>
<dbReference type="GO" id="GO:0005524">
    <property type="term" value="F:ATP binding"/>
    <property type="evidence" value="ECO:0007669"/>
    <property type="project" value="UniProtKB-UniRule"/>
</dbReference>
<dbReference type="Proteomes" id="UP000637695">
    <property type="component" value="Unassembled WGS sequence"/>
</dbReference>
<comment type="activity regulation">
    <text evidence="12">Activated by a monovalent cation that binds near, but not in, the active site. The most likely occupant of the site in vivo is potassium. Ion binding induces a conformational change that may alter substrate affinity.</text>
</comment>
<comment type="cofactor">
    <cofactor evidence="12">
        <name>Mg(2+)</name>
        <dbReference type="ChEBI" id="CHEBI:18420"/>
    </cofactor>
    <text evidence="12">Requires a divalent cation, most likely magnesium in vivo, as an electrophilic catalyst to aid phosphoryl group transfer. It is the chelate of the metal and the nucleotide that is the actual substrate.</text>
</comment>
<dbReference type="PANTHER" id="PTHR10584:SF166">
    <property type="entry name" value="RIBOKINASE"/>
    <property type="match status" value="1"/>
</dbReference>
<dbReference type="PROSITE" id="PS00584">
    <property type="entry name" value="PFKB_KINASES_2"/>
    <property type="match status" value="1"/>
</dbReference>
<feature type="binding site" evidence="12">
    <location>
        <position position="251"/>
    </location>
    <ligand>
        <name>K(+)</name>
        <dbReference type="ChEBI" id="CHEBI:29103"/>
    </ligand>
</feature>
<dbReference type="PRINTS" id="PR00990">
    <property type="entry name" value="RIBOKINASE"/>
</dbReference>
<feature type="binding site" evidence="12">
    <location>
        <position position="257"/>
    </location>
    <ligand>
        <name>substrate</name>
    </ligand>
</feature>
<keyword evidence="10 12" id="KW-0630">Potassium</keyword>
<keyword evidence="12" id="KW-0963">Cytoplasm</keyword>
<feature type="binding site" evidence="12">
    <location>
        <position position="292"/>
    </location>
    <ligand>
        <name>K(+)</name>
        <dbReference type="ChEBI" id="CHEBI:29103"/>
    </ligand>
</feature>
<dbReference type="CDD" id="cd01174">
    <property type="entry name" value="ribokinase"/>
    <property type="match status" value="1"/>
</dbReference>
<keyword evidence="11 12" id="KW-0119">Carbohydrate metabolism</keyword>
<evidence type="ECO:0000256" key="8">
    <source>
        <dbReference type="ARBA" id="ARBA00022840"/>
    </source>
</evidence>
<protein>
    <recommendedName>
        <fullName evidence="3 12">Ribokinase</fullName>
        <shortName evidence="12">RK</shortName>
        <ecNumber evidence="2 12">2.7.1.15</ecNumber>
    </recommendedName>
</protein>
<dbReference type="PANTHER" id="PTHR10584">
    <property type="entry name" value="SUGAR KINASE"/>
    <property type="match status" value="1"/>
</dbReference>
<feature type="binding site" evidence="12">
    <location>
        <position position="290"/>
    </location>
    <ligand>
        <name>K(+)</name>
        <dbReference type="ChEBI" id="CHEBI:29103"/>
    </ligand>
</feature>
<dbReference type="EMBL" id="BMOY01000013">
    <property type="protein sequence ID" value="GGJ03537.1"/>
    <property type="molecule type" value="Genomic_DNA"/>
</dbReference>
<dbReference type="InterPro" id="IPR011611">
    <property type="entry name" value="PfkB_dom"/>
</dbReference>
<dbReference type="Pfam" id="PF00294">
    <property type="entry name" value="PfkB"/>
    <property type="match status" value="1"/>
</dbReference>
<evidence type="ECO:0000313" key="15">
    <source>
        <dbReference type="Proteomes" id="UP000637695"/>
    </source>
</evidence>
<evidence type="ECO:0000256" key="12">
    <source>
        <dbReference type="HAMAP-Rule" id="MF_01987"/>
    </source>
</evidence>
<feature type="binding site" evidence="12">
    <location>
        <begin position="256"/>
        <end position="257"/>
    </location>
    <ligand>
        <name>ATP</name>
        <dbReference type="ChEBI" id="CHEBI:30616"/>
    </ligand>
</feature>
<comment type="subcellular location">
    <subcellularLocation>
        <location evidence="12">Cytoplasm</location>
    </subcellularLocation>
</comment>
<dbReference type="HAMAP" id="MF_01987">
    <property type="entry name" value="Ribokinase"/>
    <property type="match status" value="1"/>
</dbReference>